<dbReference type="GO" id="GO:0004104">
    <property type="term" value="F:cholinesterase activity"/>
    <property type="evidence" value="ECO:0007669"/>
    <property type="project" value="InterPro"/>
</dbReference>
<evidence type="ECO:0000256" key="4">
    <source>
        <dbReference type="PIRSR" id="PIRSR600997-1"/>
    </source>
</evidence>
<dbReference type="EMBL" id="KN847334">
    <property type="protein sequence ID" value="KIW45379.1"/>
    <property type="molecule type" value="Genomic_DNA"/>
</dbReference>
<keyword evidence="2 5" id="KW-0378">Hydrolase</keyword>
<dbReference type="PRINTS" id="PR00878">
    <property type="entry name" value="CHOLNESTRASE"/>
</dbReference>
<dbReference type="InterPro" id="IPR029058">
    <property type="entry name" value="AB_hydrolase_fold"/>
</dbReference>
<evidence type="ECO:0000313" key="8">
    <source>
        <dbReference type="Proteomes" id="UP000053342"/>
    </source>
</evidence>
<dbReference type="STRING" id="215243.A0A0D2EBL5"/>
<evidence type="ECO:0000313" key="7">
    <source>
        <dbReference type="EMBL" id="KIW45379.1"/>
    </source>
</evidence>
<dbReference type="Pfam" id="PF00135">
    <property type="entry name" value="COesterase"/>
    <property type="match status" value="1"/>
</dbReference>
<keyword evidence="8" id="KW-1185">Reference proteome</keyword>
<dbReference type="PANTHER" id="PTHR43918:SF4">
    <property type="entry name" value="CARBOXYLIC ESTER HYDROLASE"/>
    <property type="match status" value="1"/>
</dbReference>
<dbReference type="InterPro" id="IPR002018">
    <property type="entry name" value="CarbesteraseB"/>
</dbReference>
<dbReference type="InterPro" id="IPR000997">
    <property type="entry name" value="Cholinesterase"/>
</dbReference>
<dbReference type="Gene3D" id="3.40.50.1820">
    <property type="entry name" value="alpha/beta hydrolase"/>
    <property type="match status" value="1"/>
</dbReference>
<organism evidence="7 8">
    <name type="scientific">Exophiala oligosperma</name>
    <dbReference type="NCBI Taxonomy" id="215243"/>
    <lineage>
        <taxon>Eukaryota</taxon>
        <taxon>Fungi</taxon>
        <taxon>Dikarya</taxon>
        <taxon>Ascomycota</taxon>
        <taxon>Pezizomycotina</taxon>
        <taxon>Eurotiomycetes</taxon>
        <taxon>Chaetothyriomycetidae</taxon>
        <taxon>Chaetothyriales</taxon>
        <taxon>Herpotrichiellaceae</taxon>
        <taxon>Exophiala</taxon>
    </lineage>
</organism>
<comment type="similarity">
    <text evidence="1 5">Belongs to the type-B carboxylesterase/lipase family.</text>
</comment>
<dbReference type="Proteomes" id="UP000053342">
    <property type="component" value="Unassembled WGS sequence"/>
</dbReference>
<feature type="active site" description="Charge relay system" evidence="4">
    <location>
        <position position="343"/>
    </location>
</feature>
<dbReference type="PANTHER" id="PTHR43918">
    <property type="entry name" value="ACETYLCHOLINESTERASE"/>
    <property type="match status" value="1"/>
</dbReference>
<keyword evidence="5" id="KW-0732">Signal</keyword>
<feature type="active site" description="Acyl-ester intermediate" evidence="4">
    <location>
        <position position="226"/>
    </location>
</feature>
<dbReference type="SUPFAM" id="SSF53474">
    <property type="entry name" value="alpha/beta-Hydrolases"/>
    <property type="match status" value="1"/>
</dbReference>
<evidence type="ECO:0000259" key="6">
    <source>
        <dbReference type="Pfam" id="PF00135"/>
    </source>
</evidence>
<dbReference type="InterPro" id="IPR050654">
    <property type="entry name" value="AChE-related_enzymes"/>
</dbReference>
<dbReference type="InterPro" id="IPR019826">
    <property type="entry name" value="Carboxylesterase_B_AS"/>
</dbReference>
<dbReference type="OrthoDB" id="408631at2759"/>
<protein>
    <recommendedName>
        <fullName evidence="5">Carboxylic ester hydrolase</fullName>
        <ecNumber evidence="5">3.1.1.-</ecNumber>
    </recommendedName>
</protein>
<sequence>MKSFVGFVAIAAICALSADAAAIVTSAAPSVTIDSGPVVGTTTSPPGASATVDKYLGIPFAASPVRFAPATKPTPWREPFQATKYGPACIQQFPYPEASRNLSIAWFNTPPPPAGESEDCLNVNVYVPGTPGSNKTVMAWIYGGSLRMGANSLVEYDGSILAANQDVIVVSLNYRTNVFGFPNSPEIPLTERNLAFLDQRFALEWIQRNIAAFGGDPKKVTIFGESAGGGSVDVLVTTMKENPPFRAAIIESGQATSYVNTTNAPTAWLALAAALNCTTTHPKSNLTCLRNQTAETIKSVIEHRALAFRPVADNVTVLRYPEDARLNRSVAHVPILAGTNANEGTIFTVGQTNASAFLATNLPNQPKVNSEILQSYPGNSSQQVPEIWTEFGTQCQVGILTNDSHTAGFPTWRYFYNATFPNINLTDLPHAGVFHSSEISLIYGTYPQEGATAEEKSFSLFMQGAWAGFAKHPYRGPGWKPVPAIGELGTNGINLTETTAAELDRRCDFFLEAFEAAGIAPSNRTTSS</sequence>
<feature type="signal peptide" evidence="5">
    <location>
        <begin position="1"/>
        <end position="20"/>
    </location>
</feature>
<accession>A0A0D2EBL5</accession>
<reference evidence="7 8" key="1">
    <citation type="submission" date="2015-01" db="EMBL/GenBank/DDBJ databases">
        <title>The Genome Sequence of Exophiala oligosperma CBS72588.</title>
        <authorList>
            <consortium name="The Broad Institute Genomics Platform"/>
            <person name="Cuomo C."/>
            <person name="de Hoog S."/>
            <person name="Gorbushina A."/>
            <person name="Stielow B."/>
            <person name="Teixiera M."/>
            <person name="Abouelleil A."/>
            <person name="Chapman S.B."/>
            <person name="Priest M."/>
            <person name="Young S.K."/>
            <person name="Wortman J."/>
            <person name="Nusbaum C."/>
            <person name="Birren B."/>
        </authorList>
    </citation>
    <scope>NUCLEOTIDE SEQUENCE [LARGE SCALE GENOMIC DNA]</scope>
    <source>
        <strain evidence="7 8">CBS 72588</strain>
    </source>
</reference>
<name>A0A0D2EBL5_9EURO</name>
<feature type="chain" id="PRO_5005112461" description="Carboxylic ester hydrolase" evidence="5">
    <location>
        <begin position="21"/>
        <end position="528"/>
    </location>
</feature>
<keyword evidence="3" id="KW-1015">Disulfide bond</keyword>
<evidence type="ECO:0000256" key="3">
    <source>
        <dbReference type="ARBA" id="ARBA00023157"/>
    </source>
</evidence>
<evidence type="ECO:0000256" key="2">
    <source>
        <dbReference type="ARBA" id="ARBA00022801"/>
    </source>
</evidence>
<dbReference type="ESTHER" id="9euro-a0a0d2ebl5">
    <property type="family name" value="Fungal_carboxylesterase_lipase"/>
</dbReference>
<feature type="active site" description="Charge relay system" evidence="4">
    <location>
        <position position="435"/>
    </location>
</feature>
<evidence type="ECO:0000256" key="1">
    <source>
        <dbReference type="ARBA" id="ARBA00005964"/>
    </source>
</evidence>
<evidence type="ECO:0000256" key="5">
    <source>
        <dbReference type="RuleBase" id="RU361235"/>
    </source>
</evidence>
<dbReference type="RefSeq" id="XP_016265595.1">
    <property type="nucleotide sequence ID" value="XM_016404590.1"/>
</dbReference>
<dbReference type="PROSITE" id="PS00122">
    <property type="entry name" value="CARBOXYLESTERASE_B_1"/>
    <property type="match status" value="1"/>
</dbReference>
<gene>
    <name evidence="7" type="ORF">PV06_03775</name>
</gene>
<proteinExistence type="inferred from homology"/>
<dbReference type="EC" id="3.1.1.-" evidence="5"/>
<dbReference type="GeneID" id="27355849"/>
<dbReference type="VEuPathDB" id="FungiDB:PV06_03775"/>
<dbReference type="HOGENOM" id="CLU_006586_15_0_1"/>
<feature type="domain" description="Carboxylesterase type B" evidence="6">
    <location>
        <begin position="28"/>
        <end position="472"/>
    </location>
</feature>
<dbReference type="AlphaFoldDB" id="A0A0D2EBL5"/>